<gene>
    <name evidence="15" type="ORF">HUG17_6989</name>
</gene>
<evidence type="ECO:0000256" key="7">
    <source>
        <dbReference type="ARBA" id="ARBA00022840"/>
    </source>
</evidence>
<dbReference type="InterPro" id="IPR007502">
    <property type="entry name" value="Helicase-assoc_dom"/>
</dbReference>
<keyword evidence="10" id="KW-0175">Coiled coil</keyword>
<dbReference type="SMART" id="SM01270">
    <property type="entry name" value="Longin"/>
    <property type="match status" value="1"/>
</dbReference>
<name>A0A9D4NRD8_DERFA</name>
<dbReference type="PANTHER" id="PTHR18934:SF118">
    <property type="entry name" value="ATP-DEPENDENT RNA HELICASE DHX33"/>
    <property type="match status" value="1"/>
</dbReference>
<evidence type="ECO:0000256" key="3">
    <source>
        <dbReference type="ARBA" id="ARBA00012552"/>
    </source>
</evidence>
<dbReference type="Proteomes" id="UP000828236">
    <property type="component" value="Unassembled WGS sequence"/>
</dbReference>
<evidence type="ECO:0000256" key="8">
    <source>
        <dbReference type="ARBA" id="ARBA00023136"/>
    </source>
</evidence>
<dbReference type="PROSITE" id="PS50859">
    <property type="entry name" value="LONGIN"/>
    <property type="match status" value="1"/>
</dbReference>
<dbReference type="AlphaFoldDB" id="A0A9D4NRD8"/>
<dbReference type="GO" id="GO:0045943">
    <property type="term" value="P:positive regulation of transcription by RNA polymerase I"/>
    <property type="evidence" value="ECO:0007669"/>
    <property type="project" value="TreeGrafter"/>
</dbReference>
<evidence type="ECO:0000259" key="11">
    <source>
        <dbReference type="PROSITE" id="PS50859"/>
    </source>
</evidence>
<dbReference type="InterPro" id="IPR014001">
    <property type="entry name" value="Helicase_ATP-bd"/>
</dbReference>
<dbReference type="CDD" id="cd17978">
    <property type="entry name" value="DEXHc_DHX33"/>
    <property type="match status" value="1"/>
</dbReference>
<accession>A0A9D4NRD8</accession>
<feature type="domain" description="Helicase ATP-binding" evidence="13">
    <location>
        <begin position="207"/>
        <end position="408"/>
    </location>
</feature>
<dbReference type="SMART" id="SM00490">
    <property type="entry name" value="HELICc"/>
    <property type="match status" value="1"/>
</dbReference>
<dbReference type="InterPro" id="IPR011012">
    <property type="entry name" value="Longin-like_dom_sf"/>
</dbReference>
<dbReference type="EMBL" id="SDOV01000009">
    <property type="protein sequence ID" value="KAH7636783.1"/>
    <property type="molecule type" value="Genomic_DNA"/>
</dbReference>
<evidence type="ECO:0000256" key="9">
    <source>
        <dbReference type="ARBA" id="ARBA00047984"/>
    </source>
</evidence>
<dbReference type="InterPro" id="IPR011545">
    <property type="entry name" value="DEAD/DEAH_box_helicase_dom"/>
</dbReference>
<comment type="caution">
    <text evidence="15">The sequence shown here is derived from an EMBL/GenBank/DDBJ whole genome shotgun (WGS) entry which is preliminary data.</text>
</comment>
<dbReference type="GO" id="GO:0003724">
    <property type="term" value="F:RNA helicase activity"/>
    <property type="evidence" value="ECO:0007669"/>
    <property type="project" value="UniProtKB-EC"/>
</dbReference>
<evidence type="ECO:0000256" key="1">
    <source>
        <dbReference type="ARBA" id="ARBA00004308"/>
    </source>
</evidence>
<evidence type="ECO:0000256" key="10">
    <source>
        <dbReference type="PROSITE-ProRule" id="PRU00290"/>
    </source>
</evidence>
<dbReference type="GO" id="GO:0005730">
    <property type="term" value="C:nucleolus"/>
    <property type="evidence" value="ECO:0007669"/>
    <property type="project" value="TreeGrafter"/>
</dbReference>
<keyword evidence="4" id="KW-0547">Nucleotide-binding</keyword>
<keyword evidence="6 15" id="KW-0347">Helicase</keyword>
<evidence type="ECO:0000256" key="6">
    <source>
        <dbReference type="ARBA" id="ARBA00022806"/>
    </source>
</evidence>
<evidence type="ECO:0000313" key="15">
    <source>
        <dbReference type="EMBL" id="KAH7636783.1"/>
    </source>
</evidence>
<evidence type="ECO:0000259" key="13">
    <source>
        <dbReference type="PROSITE" id="PS51192"/>
    </source>
</evidence>
<dbReference type="Gene3D" id="1.20.120.1080">
    <property type="match status" value="1"/>
</dbReference>
<dbReference type="SMART" id="SM00847">
    <property type="entry name" value="HA2"/>
    <property type="match status" value="1"/>
</dbReference>
<comment type="similarity">
    <text evidence="2">Belongs to the synaptobrevin family.</text>
</comment>
<dbReference type="Pfam" id="PF00270">
    <property type="entry name" value="DEAD"/>
    <property type="match status" value="1"/>
</dbReference>
<feature type="domain" description="Longin" evidence="11">
    <location>
        <begin position="6"/>
        <end position="119"/>
    </location>
</feature>
<dbReference type="Gene3D" id="3.40.50.300">
    <property type="entry name" value="P-loop containing nucleotide triphosphate hydrolases"/>
    <property type="match status" value="2"/>
</dbReference>
<dbReference type="Pfam" id="PF13774">
    <property type="entry name" value="Longin"/>
    <property type="match status" value="1"/>
</dbReference>
<reference evidence="15" key="2">
    <citation type="journal article" date="2021" name="World Allergy Organ. J.">
        <title>Chromosome-level assembly of Dermatophagoides farinae genome and transcriptome reveals two novel allergens Der f 37 and Der f 39.</title>
        <authorList>
            <person name="Chen J."/>
            <person name="Cai Z."/>
            <person name="Fan D."/>
            <person name="Hu J."/>
            <person name="Hou Y."/>
            <person name="He Y."/>
            <person name="Zhang Z."/>
            <person name="Zhao Z."/>
            <person name="Gao P."/>
            <person name="Hu W."/>
            <person name="Sun J."/>
            <person name="Li J."/>
            <person name="Ji K."/>
        </authorList>
    </citation>
    <scope>NUCLEOTIDE SEQUENCE</scope>
    <source>
        <strain evidence="15">JKM2019</strain>
    </source>
</reference>
<reference evidence="15" key="1">
    <citation type="submission" date="2020-06" db="EMBL/GenBank/DDBJ databases">
        <authorList>
            <person name="Ji K."/>
            <person name="Li J."/>
        </authorList>
    </citation>
    <scope>NUCLEOTIDE SEQUENCE</scope>
    <source>
        <strain evidence="15">JKM2019</strain>
        <tissue evidence="15">Whole body</tissue>
    </source>
</reference>
<dbReference type="Gene3D" id="3.30.450.50">
    <property type="entry name" value="Longin domain"/>
    <property type="match status" value="1"/>
</dbReference>
<dbReference type="GO" id="GO:0005524">
    <property type="term" value="F:ATP binding"/>
    <property type="evidence" value="ECO:0007669"/>
    <property type="project" value="UniProtKB-KW"/>
</dbReference>
<dbReference type="PROSITE" id="PS51194">
    <property type="entry name" value="HELICASE_CTER"/>
    <property type="match status" value="1"/>
</dbReference>
<evidence type="ECO:0000256" key="4">
    <source>
        <dbReference type="ARBA" id="ARBA00022741"/>
    </source>
</evidence>
<dbReference type="PROSITE" id="PS51192">
    <property type="entry name" value="HELICASE_ATP_BIND_1"/>
    <property type="match status" value="1"/>
</dbReference>
<dbReference type="PANTHER" id="PTHR18934">
    <property type="entry name" value="ATP-DEPENDENT RNA HELICASE"/>
    <property type="match status" value="1"/>
</dbReference>
<dbReference type="InterPro" id="IPR027417">
    <property type="entry name" value="P-loop_NTPase"/>
</dbReference>
<dbReference type="EC" id="3.6.4.13" evidence="3"/>
<dbReference type="Pfam" id="PF00957">
    <property type="entry name" value="Synaptobrevin"/>
    <property type="match status" value="1"/>
</dbReference>
<dbReference type="CDD" id="cd14824">
    <property type="entry name" value="Longin"/>
    <property type="match status" value="1"/>
</dbReference>
<dbReference type="Pfam" id="PF21010">
    <property type="entry name" value="HA2_C"/>
    <property type="match status" value="1"/>
</dbReference>
<organism evidence="15">
    <name type="scientific">Dermatophagoides farinae</name>
    <name type="common">American house dust mite</name>
    <dbReference type="NCBI Taxonomy" id="6954"/>
    <lineage>
        <taxon>Eukaryota</taxon>
        <taxon>Metazoa</taxon>
        <taxon>Ecdysozoa</taxon>
        <taxon>Arthropoda</taxon>
        <taxon>Chelicerata</taxon>
        <taxon>Arachnida</taxon>
        <taxon>Acari</taxon>
        <taxon>Acariformes</taxon>
        <taxon>Sarcoptiformes</taxon>
        <taxon>Astigmata</taxon>
        <taxon>Psoroptidia</taxon>
        <taxon>Analgoidea</taxon>
        <taxon>Pyroglyphidae</taxon>
        <taxon>Dermatophagoidinae</taxon>
        <taxon>Dermatophagoides</taxon>
    </lineage>
</organism>
<dbReference type="SMART" id="SM00487">
    <property type="entry name" value="DEXDc"/>
    <property type="match status" value="1"/>
</dbReference>
<dbReference type="Pfam" id="PF00271">
    <property type="entry name" value="Helicase_C"/>
    <property type="match status" value="1"/>
</dbReference>
<dbReference type="InterPro" id="IPR011709">
    <property type="entry name" value="DEAD-box_helicase_OB_fold"/>
</dbReference>
<keyword evidence="7" id="KW-0067">ATP-binding</keyword>
<keyword evidence="8" id="KW-0472">Membrane</keyword>
<dbReference type="SUPFAM" id="SSF58038">
    <property type="entry name" value="SNARE fusion complex"/>
    <property type="match status" value="1"/>
</dbReference>
<dbReference type="InterPro" id="IPR001650">
    <property type="entry name" value="Helicase_C-like"/>
</dbReference>
<dbReference type="GO" id="GO:0016787">
    <property type="term" value="F:hydrolase activity"/>
    <property type="evidence" value="ECO:0007669"/>
    <property type="project" value="UniProtKB-KW"/>
</dbReference>
<sequence>MVLMTMIARISDGLPLAASIQDDETIGRNIVNYQNQAKHLFRKMNVHSPAQMSIETDPFIFHILNDQQVCYLVLCEKSFSRRIAFSYLEDLQRQFQQDYMSRVNKVSRPYSFIEFDNYIQKAKKNFTDSRARRNLNQLNSELQDVQKIMVQNIDDVLQRGLAISDLDNKATNLSVLSQKYKKDARYLNLRATYAKVAAVCLVKSQLLDRIQNNETLIIIGETGSGKTTQIPQFLYEHLSSSKYHQPSTLSNGNCTSSSKVIIGITQPRRVAAVSVAQRVSQEIQCRIGDLVGYKIRFDDCTSSNTRIKYMTDGILLREAIHDPLLSNYRVIILDEAHERTVQSDLLFGIVKQAQRLRSGQKRPLDEDSDSSNGGQRHYEPLKIIIMSATMDVDNFSRYFNQAPVIYIEGRVYPIEIFYTESKHTDYATACLSTLFQIHQEEDELTFGDESTRQNNDFSLIGGDILVFCTGQEEIESMIKIVQSYSAQTNIMKTSKGTVKTLKAYPLYSALPKTKQQRIFDRNLNDCFRRVIFATNIAETSITIPNIRYVIDTGKFKSKIFSPKTGFEIMRVENISKAQACQRSGRAGRLAPGKCYRLYTRPEYRSFSPFPIPEIQKCSIYSVLLQLIALGISNVQAFDFIDSPSIENIQSSLKKLMKMKAIEKENDSDVDYKLTKLGRTMVKFPIDPRYALLLIEAQKFRCTEEIITIISMLSVDNVFDTSMTNEKVIAIHRKFASSEGDLIKLLNVFRRYREAQQKMTWCQENYLRSYQLKQAGDIRQQLVDLCKQASIDLVSTPSTETVRKCLAIASGVGVGLGANIAEFQRDGDFRTITFGQNDRPSMTVFIHPSSCLFSQKPECVLFVELVQTNKSYMRNLCLIDRKWLLE</sequence>
<dbReference type="InterPro" id="IPR010908">
    <property type="entry name" value="Longin_dom"/>
</dbReference>
<evidence type="ECO:0000256" key="2">
    <source>
        <dbReference type="ARBA" id="ARBA00008025"/>
    </source>
</evidence>
<comment type="catalytic activity">
    <reaction evidence="9">
        <text>ATP + H2O = ADP + phosphate + H(+)</text>
        <dbReference type="Rhea" id="RHEA:13065"/>
        <dbReference type="ChEBI" id="CHEBI:15377"/>
        <dbReference type="ChEBI" id="CHEBI:15378"/>
        <dbReference type="ChEBI" id="CHEBI:30616"/>
        <dbReference type="ChEBI" id="CHEBI:43474"/>
        <dbReference type="ChEBI" id="CHEBI:456216"/>
        <dbReference type="EC" id="3.6.4.13"/>
    </reaction>
</comment>
<evidence type="ECO:0000259" key="12">
    <source>
        <dbReference type="PROSITE" id="PS50892"/>
    </source>
</evidence>
<dbReference type="PROSITE" id="PS50892">
    <property type="entry name" value="V_SNARE"/>
    <property type="match status" value="1"/>
</dbReference>
<dbReference type="SUPFAM" id="SSF52540">
    <property type="entry name" value="P-loop containing nucleoside triphosphate hydrolases"/>
    <property type="match status" value="1"/>
</dbReference>
<dbReference type="CDD" id="cd18791">
    <property type="entry name" value="SF2_C_RHA"/>
    <property type="match status" value="1"/>
</dbReference>
<dbReference type="GO" id="GO:0003725">
    <property type="term" value="F:double-stranded RNA binding"/>
    <property type="evidence" value="ECO:0007669"/>
    <property type="project" value="TreeGrafter"/>
</dbReference>
<dbReference type="CDD" id="cd15866">
    <property type="entry name" value="R-SNARE_SEC22"/>
    <property type="match status" value="1"/>
</dbReference>
<dbReference type="GO" id="GO:0012505">
    <property type="term" value="C:endomembrane system"/>
    <property type="evidence" value="ECO:0007669"/>
    <property type="project" value="UniProtKB-SubCell"/>
</dbReference>
<keyword evidence="5" id="KW-0378">Hydrolase</keyword>
<dbReference type="Pfam" id="PF07717">
    <property type="entry name" value="OB_NTP_bind"/>
    <property type="match status" value="1"/>
</dbReference>
<feature type="domain" description="V-SNARE coiled-coil homology" evidence="12">
    <location>
        <begin position="134"/>
        <end position="194"/>
    </location>
</feature>
<comment type="subcellular location">
    <subcellularLocation>
        <location evidence="1">Endomembrane system</location>
    </subcellularLocation>
</comment>
<dbReference type="InterPro" id="IPR042855">
    <property type="entry name" value="V_SNARE_CC"/>
</dbReference>
<dbReference type="SUPFAM" id="SSF64356">
    <property type="entry name" value="SNARE-like"/>
    <property type="match status" value="1"/>
</dbReference>
<feature type="domain" description="Helicase C-terminal" evidence="14">
    <location>
        <begin position="452"/>
        <end position="630"/>
    </location>
</feature>
<evidence type="ECO:0000256" key="5">
    <source>
        <dbReference type="ARBA" id="ARBA00022801"/>
    </source>
</evidence>
<evidence type="ECO:0000259" key="14">
    <source>
        <dbReference type="PROSITE" id="PS51194"/>
    </source>
</evidence>
<protein>
    <recommendedName>
        <fullName evidence="3">RNA helicase</fullName>
        <ecNumber evidence="3">3.6.4.13</ecNumber>
    </recommendedName>
</protein>
<proteinExistence type="inferred from homology"/>